<dbReference type="SUPFAM" id="SSF52540">
    <property type="entry name" value="P-loop containing nucleoside triphosphate hydrolases"/>
    <property type="match status" value="1"/>
</dbReference>
<dbReference type="InterPro" id="IPR027417">
    <property type="entry name" value="P-loop_NTPase"/>
</dbReference>
<dbReference type="Gene3D" id="3.40.50.300">
    <property type="entry name" value="P-loop containing nucleotide triphosphate hydrolases"/>
    <property type="match status" value="1"/>
</dbReference>
<dbReference type="STRING" id="1121950.SAMN02745243_04167"/>
<evidence type="ECO:0000313" key="3">
    <source>
        <dbReference type="Proteomes" id="UP000184301"/>
    </source>
</evidence>
<dbReference type="Pfam" id="PF13401">
    <property type="entry name" value="AAA_22"/>
    <property type="match status" value="1"/>
</dbReference>
<keyword evidence="3" id="KW-1185">Reference proteome</keyword>
<dbReference type="PANTHER" id="PTHR35894:SF1">
    <property type="entry name" value="PHOSPHORIBULOKINASE _ URIDINE KINASE FAMILY"/>
    <property type="match status" value="1"/>
</dbReference>
<dbReference type="GO" id="GO:0016887">
    <property type="term" value="F:ATP hydrolysis activity"/>
    <property type="evidence" value="ECO:0007669"/>
    <property type="project" value="InterPro"/>
</dbReference>
<sequence>MTDYYTRYGLELNPFIKNSKEILVDTAEYRETLFRLDYLAKTKGFGILTGSPGRGKTTVIRNWSKELNPSLYRIVYSSLSTLTPNDFYRNLVHELGAEPAYKKPDNFRIIQEEISRLSVEKRKTPIIIIDEANYINNAILNDLKILFNFEMDSRDRAAILLAGLPKLNSTLNLGVHEPLRQRIIMNYNLEGISKEEGYHYIHQKLKGAGCTQTIFEDGAIEAILNAADGTPRLINKYCNVSLLLADSSKANLITPDIAMQAINDCELG</sequence>
<evidence type="ECO:0000259" key="1">
    <source>
        <dbReference type="SMART" id="SM00382"/>
    </source>
</evidence>
<dbReference type="RefSeq" id="WP_084534169.1">
    <property type="nucleotide sequence ID" value="NZ_FQZY01000139.1"/>
</dbReference>
<dbReference type="AlphaFoldDB" id="A0A1M6X6Q3"/>
<evidence type="ECO:0000313" key="2">
    <source>
        <dbReference type="EMBL" id="SHL01670.1"/>
    </source>
</evidence>
<gene>
    <name evidence="2" type="ORF">SAMN02745243_04167</name>
</gene>
<dbReference type="PANTHER" id="PTHR35894">
    <property type="entry name" value="GENERAL SECRETION PATHWAY PROTEIN A-RELATED"/>
    <property type="match status" value="1"/>
</dbReference>
<dbReference type="InterPro" id="IPR049945">
    <property type="entry name" value="AAA_22"/>
</dbReference>
<name>A0A1M6X6Q3_9FIRM</name>
<dbReference type="CDD" id="cd00009">
    <property type="entry name" value="AAA"/>
    <property type="match status" value="1"/>
</dbReference>
<feature type="domain" description="AAA+ ATPase" evidence="1">
    <location>
        <begin position="42"/>
        <end position="190"/>
    </location>
</feature>
<dbReference type="InterPro" id="IPR052026">
    <property type="entry name" value="ExeA_AAA_ATPase_DNA-bind"/>
</dbReference>
<dbReference type="EMBL" id="FQZY01000139">
    <property type="protein sequence ID" value="SHL01670.1"/>
    <property type="molecule type" value="Genomic_DNA"/>
</dbReference>
<protein>
    <submittedName>
        <fullName evidence="2">Type II secretory pathway, component ExeA (Predicted ATPase)</fullName>
    </submittedName>
</protein>
<organism evidence="2 3">
    <name type="scientific">Hespellia stercorisuis DSM 15480</name>
    <dbReference type="NCBI Taxonomy" id="1121950"/>
    <lineage>
        <taxon>Bacteria</taxon>
        <taxon>Bacillati</taxon>
        <taxon>Bacillota</taxon>
        <taxon>Clostridia</taxon>
        <taxon>Lachnospirales</taxon>
        <taxon>Lachnospiraceae</taxon>
        <taxon>Hespellia</taxon>
    </lineage>
</organism>
<accession>A0A1M6X6Q3</accession>
<reference evidence="2 3" key="1">
    <citation type="submission" date="2016-11" db="EMBL/GenBank/DDBJ databases">
        <authorList>
            <person name="Jaros S."/>
            <person name="Januszkiewicz K."/>
            <person name="Wedrychowicz H."/>
        </authorList>
    </citation>
    <scope>NUCLEOTIDE SEQUENCE [LARGE SCALE GENOMIC DNA]</scope>
    <source>
        <strain evidence="2 3">DSM 15480</strain>
    </source>
</reference>
<proteinExistence type="predicted"/>
<dbReference type="SMART" id="SM00382">
    <property type="entry name" value="AAA"/>
    <property type="match status" value="1"/>
</dbReference>
<dbReference type="InterPro" id="IPR003593">
    <property type="entry name" value="AAA+_ATPase"/>
</dbReference>
<dbReference type="Proteomes" id="UP000184301">
    <property type="component" value="Unassembled WGS sequence"/>
</dbReference>
<dbReference type="OrthoDB" id="9815896at2"/>